<comment type="caution">
    <text evidence="7">The sequence shown here is derived from an EMBL/GenBank/DDBJ whole genome shotgun (WGS) entry which is preliminary data.</text>
</comment>
<evidence type="ECO:0000256" key="4">
    <source>
        <dbReference type="PROSITE-ProRule" id="PRU00508"/>
    </source>
</evidence>
<evidence type="ECO:0000313" key="8">
    <source>
        <dbReference type="Proteomes" id="UP001209878"/>
    </source>
</evidence>
<dbReference type="Pfam" id="PF19423">
    <property type="entry name" value="E3_UBR4_N"/>
    <property type="match status" value="1"/>
</dbReference>
<sequence length="3325" mass="363389">MPLQSPAILSCNTTAATVTRYTAAAHDTPLQSPATLQLTHDTPLQSPATLSCTHDIAATVARYTAAVTQRRSRYCSCTHDTPLQSPATLQLCEDTTPQLKRLAEILTSLGDTHIQHCRVVAAVSPLQCHGRREDNILEHSDEYECFYSSFAALAAHNICTIIGSVVKTELIGVVGACKVLLHFLLRRLERYNENCAVSQKNLMVLIGSLCSCKTDSGLPKADVVTFTALLKSAKVPTTVKVTEPADDSMEPKELKRPRLDTDKDIFNLLTSVFDDVQPKKTDVDKGPSESVNTDGDTTIIHIADTAEEQLNGGDILLDVCIVELVYLKRYLAYYQDCVRGGDYIMPSSMSEAMSTRTSLQSLLNDISIVTHVFDLPLLEPMTPARLHRIVTIAMSCLYAAVTAATATAIIGVATGTQMKGVGASKDEEIDGYAAGIVEKSLDIFKTVMAAICSSKRAGGHNLQNLHMLGAWCLLKGLDRLLSLTPSGIFEKTREVTLKPKPIEKSAESSAKSKDSAPGSSRPGSWKGHSGFGVLAVALSSQAISLMSSLMEDLELEGHTSRASSEVLGKEAGLDIFGEYMAIQRVGRLLKSVDLCNLLFPLLSITYKKAVSLKKAQGVATQPSEAGSTSSESNTFYEDDFSSSDDNSEDGQWFEQTLSPNEDTQARPVTPPTLGTEEGGTEGGKHSKKHLTVKNASVVPDKKEPHAFLCLATNVLRFLTRHLLGSSDIEIKTYMKKNLTEQHMVSLAAVIREVDKDTARLDSLSLYGNFSAALSQFTHSLVATEVLSDTLQESLLRHLGVNPRGSEGWPFTVQPHTLAVLAEVLLLQQQKERMAPSGRGSKNSEGAVINIWTRLLKSLQTAILGSSGSTHDLEDVNVEHLQLLLFLFHGLPLMQKKSLLLRIAELITSISSSLQHQNTAARSSSGLLEQVPLTLSRLMLIMDYLLHNFYDSPAAIVQQVQWNLFGVFMEGNQEKKSPDDMLVPTYYTCREVEDNYTKNTSSQDAKETVMKPRFYSLAPMDHTNQDSPKIDGLACSFLLSNPDSVDYNSFYDACVTLLVAGTKVDRGKKDCLSLLDACSVHYHFVVTSRLLACLPPSVKYLQQLESNSLPPKDSHILHTLRWVPRLAHKAFQGWAKDYLVKQGLTTQKADALMSSVIATTDCVSYDVQLAQQFIQDQIAVMPLANADDILPSSDLPSLSMVYMLDAVIAKIQVTLDDLFTKSMADTDPHKAMEIAHRLLPATLLLIENYTIYSRSCLLNMVKPNPDNPCPLTKAALKAYGKVLSIGCDRPSQVATLCMTILGCLPPSVHQEVDKWGEDTASEFPAVGAWRNAFANDIIPVENYIEAILSAHLGTLCYHGAFTLSTSLKHVLLALVRFCSDLIIWCPEDRSSDQMVTVLVPLIFDATTEYIADVVTLTLERVLGPMDEEKFSSHTYQYGISVCHDIVINHASPESNLGERALCDSLGFMEVLLDVPVARVAMTKFYTEKADLASILLSSGKENASPIYSSQVLKFFTQLLQLAEKHPQDKGFVSLCGSLNQLAQLDMTRLQEWLSKTMVISAAPGSEDVGKTHECHILLQKLSSYIVKDSSLVDPGVPKAILTALIPMGTQVLLSPSNTGFSDLMVVMRTLAGAGDGSGHVALFQAATGWLEQCKTYLTHGKVVEKLQEAAGKHQTVLDSACCILAYVADILGALKQTMDRSAAASPAYDGDLHVQAQEGDSDWVEELAAEEDDSTVEDSDEESLNSKLCTFVVTQKDYMNQHWYHCYTCNMFDGIGVCSVCAKVCHKDHEVSYAKYSSFFCDCGAKEDGSCQALVKRHSQSGLDTSVNQPMTSATSPFSIETMLTSSLRRRLSLPTVSQGTSTAGQHEVEKVPKAQEQLCKQIENCKEALQQTLASTDTGSVVLEMLQSLMPNIVENYQKMSPVGSTSRAQLALNDLKTLPKTIETTDQLMTATLGSQEGAFENVRMNYSGDQGQTMRQLISSHMLRRVAMCCLSSAHGKRQHLAVSHEKGKVTILQLSALLRQADSSKRKLTLTRLASAPIPFTVLSINGNPCNEDFLAVCGLKDCHVLTFSSSGSVVDHLVLHPSLETGNFIIKAIWLPGSQTELAIITADFVKIYDLSQDAISPQYYFLLPSGKIRDATFVFMEEGHFLLLMASSGYIYTQQMEPSSSAEHGLFYITNILEAKHPDIKETNGQVVGGGVSIYYSHTLQLLFFSYAQGKTFSASVPKDMEEMPALFPIVFKSSGTKAGTPQPLVQWMEVTNHPGLVCCMTQTSNNPVILMVKPDTILVQEIRVLPPKAKIQDMVAIRHMGSNSDQRTTLILLCEDGSLRIYMANVDQTKYWMLPTMQPHSVISVLKPVRKKKAAKPGRTAAHVSFPIDFFEHCQQTNDIEYGGNDILQIYNTAQVKHRFNTTGLYIASTKPTGFTIEITNLNSNNVMVGLRILVGSQSLERLPAYFEIFGRTVQINTNRVRWYDMPFTREESLTADKKISLFGKLWHFALCIMFGASTDPAGITMVDSIKVYTRTKEAFSWPEDTDQYAGESSILKPQTPASDTVAMPTGSSPLMPVDRLLANCVEVLNGCFVLSGQTEEKEARKQTALELATKLLSLPTPNCVQIHTKALLASLFSSRQLYHSHKDQAQLAHVVECLRRGCQDLDAEAFHHLVLTARSIAVVRPANLVKFAEQECSHVLQKCTQTAPCESTEGKEGKGEMDESGTVGKLLHLEEKERCHFVAALMEAFWRLHASKPTNPMIAPVCLPGMVCQVSTLKVIHPSKPTNPMIAPVCLPGLTEVEATVGALVEIIHAFASCDLESISLTMKLYVRLLLSKDQQVSFACKQALIRVLRPKHRRRRVFIPSPPRCSTPGGVVVEEDEDEDKQLPTRQPPPTPQEDIPQQPDDSVESHYHIVEPPEPMVLVPSDELVQSPQVNALEALLGGSSNFHAMLDMPPDADDERMVELAIALSLQEQSGGHSGGLSLQAMHLGGHQQSGSLGGDVGSHLSDTTASAPGSDDEIGSTAATDGSTLRTSPAEHAGSAGSESGGSNVDSVSVSGRSSAYGDTAPESATTGARSETSSVGMPSSTMQPECCEGSDHAETDFDTSSKLHALRLALLQRLVQYLPGLRDIGGMRTIPFMQVVLMLMSDIDSDDERDKATLDSLLVALMSELNLPLQKDAVVPDMSCRSDTQEMQLVVMRLFSVLMSRTKTGAKPTAESASFISTTMASTMIQGGTLSYCLQILTRLLDYWKRTPLKEEGSTMPGQLLKTHPALPPPDMSPFLPATMKKIAEGSSSPAVFDQSWFHILAQQWTGAASDVSALLWTVDVRRIH</sequence>
<dbReference type="EMBL" id="JAODUO010001122">
    <property type="protein sequence ID" value="KAK2170948.1"/>
    <property type="molecule type" value="Genomic_DNA"/>
</dbReference>
<feature type="region of interest" description="Disordered" evidence="5">
    <location>
        <begin position="500"/>
        <end position="525"/>
    </location>
</feature>
<dbReference type="PANTHER" id="PTHR21725:SF1">
    <property type="entry name" value="E3 UBIQUITIN-PROTEIN LIGASE UBR4"/>
    <property type="match status" value="1"/>
</dbReference>
<feature type="compositionally biased region" description="Polar residues" evidence="5">
    <location>
        <begin position="3016"/>
        <end position="3026"/>
    </location>
</feature>
<evidence type="ECO:0000256" key="2">
    <source>
        <dbReference type="ARBA" id="ARBA00022771"/>
    </source>
</evidence>
<dbReference type="InterPro" id="IPR047509">
    <property type="entry name" value="UBR4-like_UBR-box"/>
</dbReference>
<feature type="compositionally biased region" description="Polar residues" evidence="5">
    <location>
        <begin position="3062"/>
        <end position="3083"/>
    </location>
</feature>
<feature type="compositionally biased region" description="Acidic residues" evidence="5">
    <location>
        <begin position="636"/>
        <end position="648"/>
    </location>
</feature>
<keyword evidence="3" id="KW-0862">Zinc</keyword>
<dbReference type="CDD" id="cd19680">
    <property type="entry name" value="UBR-box_UBR4"/>
    <property type="match status" value="1"/>
</dbReference>
<dbReference type="InterPro" id="IPR003126">
    <property type="entry name" value="Znf_UBR"/>
</dbReference>
<dbReference type="Proteomes" id="UP001209878">
    <property type="component" value="Unassembled WGS sequence"/>
</dbReference>
<reference evidence="7" key="1">
    <citation type="journal article" date="2023" name="Mol. Biol. Evol.">
        <title>Third-Generation Sequencing Reveals the Adaptive Role of the Epigenome in Three Deep-Sea Polychaetes.</title>
        <authorList>
            <person name="Perez M."/>
            <person name="Aroh O."/>
            <person name="Sun Y."/>
            <person name="Lan Y."/>
            <person name="Juniper S.K."/>
            <person name="Young C.R."/>
            <person name="Angers B."/>
            <person name="Qian P.Y."/>
        </authorList>
    </citation>
    <scope>NUCLEOTIDE SEQUENCE</scope>
    <source>
        <strain evidence="7">R07B-5</strain>
    </source>
</reference>
<dbReference type="InterPro" id="IPR045841">
    <property type="entry name" value="E3_UBR4_N"/>
</dbReference>
<dbReference type="Pfam" id="PF02207">
    <property type="entry name" value="zf-UBR"/>
    <property type="match status" value="1"/>
</dbReference>
<name>A0AAD9NJL4_RIDPI</name>
<protein>
    <recommendedName>
        <fullName evidence="6">UBR-type domain-containing protein</fullName>
    </recommendedName>
</protein>
<dbReference type="InterPro" id="IPR036322">
    <property type="entry name" value="WD40_repeat_dom_sf"/>
</dbReference>
<keyword evidence="8" id="KW-1185">Reference proteome</keyword>
<evidence type="ECO:0000256" key="5">
    <source>
        <dbReference type="SAM" id="MobiDB-lite"/>
    </source>
</evidence>
<keyword evidence="1" id="KW-0479">Metal-binding</keyword>
<keyword evidence="2" id="KW-0863">Zinc-finger</keyword>
<feature type="region of interest" description="Disordered" evidence="5">
    <location>
        <begin position="2854"/>
        <end position="2900"/>
    </location>
</feature>
<feature type="compositionally biased region" description="Polar residues" evidence="5">
    <location>
        <begin position="653"/>
        <end position="662"/>
    </location>
</feature>
<gene>
    <name evidence="7" type="ORF">NP493_1122g00013</name>
</gene>
<feature type="zinc finger region" description="UBR-type" evidence="4">
    <location>
        <begin position="1746"/>
        <end position="1815"/>
    </location>
</feature>
<dbReference type="PROSITE" id="PS51157">
    <property type="entry name" value="ZF_UBR"/>
    <property type="match status" value="1"/>
</dbReference>
<feature type="compositionally biased region" description="Low complexity" evidence="5">
    <location>
        <begin position="3029"/>
        <end position="3054"/>
    </location>
</feature>
<evidence type="ECO:0000256" key="1">
    <source>
        <dbReference type="ARBA" id="ARBA00022723"/>
    </source>
</evidence>
<organism evidence="7 8">
    <name type="scientific">Ridgeia piscesae</name>
    <name type="common">Tubeworm</name>
    <dbReference type="NCBI Taxonomy" id="27915"/>
    <lineage>
        <taxon>Eukaryota</taxon>
        <taxon>Metazoa</taxon>
        <taxon>Spiralia</taxon>
        <taxon>Lophotrochozoa</taxon>
        <taxon>Annelida</taxon>
        <taxon>Polychaeta</taxon>
        <taxon>Sedentaria</taxon>
        <taxon>Canalipalpata</taxon>
        <taxon>Sabellida</taxon>
        <taxon>Siboglinidae</taxon>
        <taxon>Ridgeia</taxon>
    </lineage>
</organism>
<accession>A0AAD9NJL4</accession>
<evidence type="ECO:0000259" key="6">
    <source>
        <dbReference type="PROSITE" id="PS51157"/>
    </source>
</evidence>
<dbReference type="PANTHER" id="PTHR21725">
    <property type="entry name" value="E3 UBIQUITIN-PROTEIN LIGASE UBR4"/>
    <property type="match status" value="1"/>
</dbReference>
<dbReference type="SMART" id="SM00396">
    <property type="entry name" value="ZnF_UBR1"/>
    <property type="match status" value="1"/>
</dbReference>
<dbReference type="SUPFAM" id="SSF50978">
    <property type="entry name" value="WD40 repeat-like"/>
    <property type="match status" value="1"/>
</dbReference>
<feature type="region of interest" description="Disordered" evidence="5">
    <location>
        <begin position="2983"/>
        <end position="3095"/>
    </location>
</feature>
<feature type="region of interest" description="Disordered" evidence="5">
    <location>
        <begin position="617"/>
        <end position="690"/>
    </location>
</feature>
<feature type="compositionally biased region" description="Polar residues" evidence="5">
    <location>
        <begin position="618"/>
        <end position="635"/>
    </location>
</feature>
<dbReference type="InterPro" id="IPR045189">
    <property type="entry name" value="UBR4-like"/>
</dbReference>
<feature type="compositionally biased region" description="Basic and acidic residues" evidence="5">
    <location>
        <begin position="500"/>
        <end position="514"/>
    </location>
</feature>
<feature type="domain" description="UBR-type" evidence="6">
    <location>
        <begin position="1746"/>
        <end position="1815"/>
    </location>
</feature>
<evidence type="ECO:0000256" key="3">
    <source>
        <dbReference type="ARBA" id="ARBA00022833"/>
    </source>
</evidence>
<proteinExistence type="predicted"/>
<dbReference type="GO" id="GO:0008270">
    <property type="term" value="F:zinc ion binding"/>
    <property type="evidence" value="ECO:0007669"/>
    <property type="project" value="UniProtKB-KW"/>
</dbReference>
<evidence type="ECO:0000313" key="7">
    <source>
        <dbReference type="EMBL" id="KAK2170948.1"/>
    </source>
</evidence>